<accession>A0A5C1AP85</accession>
<dbReference type="InterPro" id="IPR014710">
    <property type="entry name" value="RmlC-like_jellyroll"/>
</dbReference>
<proteinExistence type="inferred from homology"/>
<evidence type="ECO:0000313" key="6">
    <source>
        <dbReference type="EMBL" id="QEL19967.1"/>
    </source>
</evidence>
<dbReference type="InterPro" id="IPR012093">
    <property type="entry name" value="Pirin"/>
</dbReference>
<keyword evidence="2" id="KW-0479">Metal-binding</keyword>
<sequence length="231" mass="25710">MLTIRRADDRGTTDFDWLYSRHTFSFGDYVDANHHNFRALRVINDDIIAGGGGFPTHPHRDMEILTYVMRGRLEHRDSMGNGTVIGPGEWQKMSAGTGVRHSEFNPSPTEAVHLLQIWVMPERKGLQPEYDQKLFTDADKAGQWRTIASRDGRGGSIRVHQDLVLSARTLKAGESASYDITPGRAVWAHVTKGALELNQEQLGEGDAAAVNENRVTVRATQDGEVLLFDLG</sequence>
<dbReference type="KEGG" id="lrs:PX52LOC_07051"/>
<evidence type="ECO:0000259" key="5">
    <source>
        <dbReference type="Pfam" id="PF17954"/>
    </source>
</evidence>
<dbReference type="CDD" id="cd02910">
    <property type="entry name" value="cupin_Yhhw_N"/>
    <property type="match status" value="1"/>
</dbReference>
<organism evidence="6 7">
    <name type="scientific">Limnoglobus roseus</name>
    <dbReference type="NCBI Taxonomy" id="2598579"/>
    <lineage>
        <taxon>Bacteria</taxon>
        <taxon>Pseudomonadati</taxon>
        <taxon>Planctomycetota</taxon>
        <taxon>Planctomycetia</taxon>
        <taxon>Gemmatales</taxon>
        <taxon>Gemmataceae</taxon>
        <taxon>Limnoglobus</taxon>
    </lineage>
</organism>
<comment type="similarity">
    <text evidence="1 3">Belongs to the pirin family.</text>
</comment>
<keyword evidence="2" id="KW-0408">Iron</keyword>
<feature type="domain" description="Quercetin 2,3-dioxygenase C-terminal cupin" evidence="5">
    <location>
        <begin position="147"/>
        <end position="230"/>
    </location>
</feature>
<feature type="binding site" evidence="2">
    <location>
        <position position="57"/>
    </location>
    <ligand>
        <name>Fe cation</name>
        <dbReference type="ChEBI" id="CHEBI:24875"/>
    </ligand>
</feature>
<dbReference type="PANTHER" id="PTHR43212">
    <property type="entry name" value="QUERCETIN 2,3-DIOXYGENASE"/>
    <property type="match status" value="1"/>
</dbReference>
<reference evidence="7" key="1">
    <citation type="submission" date="2019-08" db="EMBL/GenBank/DDBJ databases">
        <title>Limnoglobus roseus gen. nov., sp. nov., a novel freshwater planctomycete with a giant genome from the family Gemmataceae.</title>
        <authorList>
            <person name="Kulichevskaya I.S."/>
            <person name="Naumoff D.G."/>
            <person name="Miroshnikov K."/>
            <person name="Ivanova A."/>
            <person name="Philippov D.A."/>
            <person name="Hakobyan A."/>
            <person name="Rijpstra I.C."/>
            <person name="Sinninghe Damste J.S."/>
            <person name="Liesack W."/>
            <person name="Dedysh S.N."/>
        </authorList>
    </citation>
    <scope>NUCLEOTIDE SEQUENCE [LARGE SCALE GENOMIC DNA]</scope>
    <source>
        <strain evidence="7">PX52</strain>
    </source>
</reference>
<dbReference type="Pfam" id="PF17954">
    <property type="entry name" value="Pirin_C_2"/>
    <property type="match status" value="1"/>
</dbReference>
<dbReference type="RefSeq" id="WP_149114303.1">
    <property type="nucleotide sequence ID" value="NZ_CP042425.1"/>
</dbReference>
<dbReference type="PANTHER" id="PTHR43212:SF3">
    <property type="entry name" value="QUERCETIN 2,3-DIOXYGENASE"/>
    <property type="match status" value="1"/>
</dbReference>
<comment type="cofactor">
    <cofactor evidence="2">
        <name>Fe cation</name>
        <dbReference type="ChEBI" id="CHEBI:24875"/>
    </cofactor>
    <text evidence="2">Binds 1 Fe cation per subunit.</text>
</comment>
<dbReference type="InterPro" id="IPR011051">
    <property type="entry name" value="RmlC_Cupin_sf"/>
</dbReference>
<dbReference type="EMBL" id="CP042425">
    <property type="protein sequence ID" value="QEL19967.1"/>
    <property type="molecule type" value="Genomic_DNA"/>
</dbReference>
<feature type="domain" description="Pirin N-terminal" evidence="4">
    <location>
        <begin position="15"/>
        <end position="119"/>
    </location>
</feature>
<feature type="binding site" evidence="2">
    <location>
        <position position="103"/>
    </location>
    <ligand>
        <name>Fe cation</name>
        <dbReference type="ChEBI" id="CHEBI:24875"/>
    </ligand>
</feature>
<dbReference type="InterPro" id="IPR003829">
    <property type="entry name" value="Pirin_N_dom"/>
</dbReference>
<protein>
    <submittedName>
        <fullName evidence="6">Pirin family protein</fullName>
    </submittedName>
</protein>
<dbReference type="AlphaFoldDB" id="A0A5C1AP85"/>
<evidence type="ECO:0000259" key="4">
    <source>
        <dbReference type="Pfam" id="PF02678"/>
    </source>
</evidence>
<dbReference type="OrthoDB" id="321327at2"/>
<dbReference type="Gene3D" id="2.60.120.10">
    <property type="entry name" value="Jelly Rolls"/>
    <property type="match status" value="2"/>
</dbReference>
<dbReference type="Pfam" id="PF02678">
    <property type="entry name" value="Pirin"/>
    <property type="match status" value="1"/>
</dbReference>
<gene>
    <name evidence="6" type="ORF">PX52LOC_07051</name>
</gene>
<evidence type="ECO:0000256" key="1">
    <source>
        <dbReference type="ARBA" id="ARBA00008416"/>
    </source>
</evidence>
<feature type="binding site" evidence="2">
    <location>
        <position position="59"/>
    </location>
    <ligand>
        <name>Fe cation</name>
        <dbReference type="ChEBI" id="CHEBI:24875"/>
    </ligand>
</feature>
<evidence type="ECO:0000256" key="3">
    <source>
        <dbReference type="RuleBase" id="RU003457"/>
    </source>
</evidence>
<evidence type="ECO:0000256" key="2">
    <source>
        <dbReference type="PIRSR" id="PIRSR006232-1"/>
    </source>
</evidence>
<dbReference type="SUPFAM" id="SSF51182">
    <property type="entry name" value="RmlC-like cupins"/>
    <property type="match status" value="1"/>
</dbReference>
<evidence type="ECO:0000313" key="7">
    <source>
        <dbReference type="Proteomes" id="UP000324974"/>
    </source>
</evidence>
<feature type="binding site" evidence="2">
    <location>
        <position position="101"/>
    </location>
    <ligand>
        <name>Fe cation</name>
        <dbReference type="ChEBI" id="CHEBI:24875"/>
    </ligand>
</feature>
<keyword evidence="7" id="KW-1185">Reference proteome</keyword>
<dbReference type="GO" id="GO:0046872">
    <property type="term" value="F:metal ion binding"/>
    <property type="evidence" value="ECO:0007669"/>
    <property type="project" value="UniProtKB-KW"/>
</dbReference>
<dbReference type="Proteomes" id="UP000324974">
    <property type="component" value="Chromosome"/>
</dbReference>
<name>A0A5C1AP85_9BACT</name>
<dbReference type="InterPro" id="IPR041602">
    <property type="entry name" value="Quercetinase_C"/>
</dbReference>
<dbReference type="PIRSF" id="PIRSF006232">
    <property type="entry name" value="Pirin"/>
    <property type="match status" value="1"/>
</dbReference>